<keyword evidence="2" id="KW-1185">Reference proteome</keyword>
<dbReference type="Proteomes" id="UP000008063">
    <property type="component" value="Unassembled WGS sequence"/>
</dbReference>
<proteinExistence type="predicted"/>
<organism evidence="2">
    <name type="scientific">Serpula lacrymans var. lacrymans (strain S7.3)</name>
    <name type="common">Dry rot fungus</name>
    <dbReference type="NCBI Taxonomy" id="936435"/>
    <lineage>
        <taxon>Eukaryota</taxon>
        <taxon>Fungi</taxon>
        <taxon>Dikarya</taxon>
        <taxon>Basidiomycota</taxon>
        <taxon>Agaricomycotina</taxon>
        <taxon>Agaricomycetes</taxon>
        <taxon>Agaricomycetidae</taxon>
        <taxon>Boletales</taxon>
        <taxon>Coniophorineae</taxon>
        <taxon>Serpulaceae</taxon>
        <taxon>Serpula</taxon>
    </lineage>
</organism>
<dbReference type="HOGENOM" id="CLU_1732582_0_0_1"/>
<dbReference type="AlphaFoldDB" id="F8PTW9"/>
<evidence type="ECO:0000313" key="2">
    <source>
        <dbReference type="Proteomes" id="UP000008063"/>
    </source>
</evidence>
<feature type="non-terminal residue" evidence="1">
    <location>
        <position position="151"/>
    </location>
</feature>
<dbReference type="InParanoid" id="F8PTW9"/>
<dbReference type="EMBL" id="GL945479">
    <property type="protein sequence ID" value="EGN99594.1"/>
    <property type="molecule type" value="Genomic_DNA"/>
</dbReference>
<accession>F8PTW9</accession>
<sequence>MEHSDGTYAVETPRASVSSYIQKYRKPSGHMQEPVAEVATVHVHMQSSLNILFLPVTRSKTPLDWLHLIEEEKAVLSECAAFPIQWVLLDTYRSQVLCNSALKLSLSILCPWYQVKFWSLGMWSEETDLVMIMLCYAVSDIQGFAVLPGLF</sequence>
<gene>
    <name evidence="1" type="ORF">SERLA73DRAFT_134879</name>
</gene>
<name>F8PTW9_SERL3</name>
<protein>
    <submittedName>
        <fullName evidence="1">Uncharacterized protein</fullName>
    </submittedName>
</protein>
<reference evidence="2" key="1">
    <citation type="journal article" date="2011" name="Science">
        <title>The plant cell wall-decomposing machinery underlies the functional diversity of forest fungi.</title>
        <authorList>
            <person name="Eastwood D.C."/>
            <person name="Floudas D."/>
            <person name="Binder M."/>
            <person name="Majcherczyk A."/>
            <person name="Schneider P."/>
            <person name="Aerts A."/>
            <person name="Asiegbu F.O."/>
            <person name="Baker S.E."/>
            <person name="Barry K."/>
            <person name="Bendiksby M."/>
            <person name="Blumentritt M."/>
            <person name="Coutinho P.M."/>
            <person name="Cullen D."/>
            <person name="de Vries R.P."/>
            <person name="Gathman A."/>
            <person name="Goodell B."/>
            <person name="Henrissat B."/>
            <person name="Ihrmark K."/>
            <person name="Kauserud H."/>
            <person name="Kohler A."/>
            <person name="LaButti K."/>
            <person name="Lapidus A."/>
            <person name="Lavin J.L."/>
            <person name="Lee Y.-H."/>
            <person name="Lindquist E."/>
            <person name="Lilly W."/>
            <person name="Lucas S."/>
            <person name="Morin E."/>
            <person name="Murat C."/>
            <person name="Oguiza J.A."/>
            <person name="Park J."/>
            <person name="Pisabarro A.G."/>
            <person name="Riley R."/>
            <person name="Rosling A."/>
            <person name="Salamov A."/>
            <person name="Schmidt O."/>
            <person name="Schmutz J."/>
            <person name="Skrede I."/>
            <person name="Stenlid J."/>
            <person name="Wiebenga A."/>
            <person name="Xie X."/>
            <person name="Kuees U."/>
            <person name="Hibbett D.S."/>
            <person name="Hoffmeister D."/>
            <person name="Hoegberg N."/>
            <person name="Martin F."/>
            <person name="Grigoriev I.V."/>
            <person name="Watkinson S.C."/>
        </authorList>
    </citation>
    <scope>NUCLEOTIDE SEQUENCE [LARGE SCALE GENOMIC DNA]</scope>
    <source>
        <strain evidence="2">strain S7.3</strain>
    </source>
</reference>
<evidence type="ECO:0000313" key="1">
    <source>
        <dbReference type="EMBL" id="EGN99594.1"/>
    </source>
</evidence>